<organism evidence="1 2">
    <name type="scientific">Cloacibacillus evryensis</name>
    <dbReference type="NCBI Taxonomy" id="508460"/>
    <lineage>
        <taxon>Bacteria</taxon>
        <taxon>Thermotogati</taxon>
        <taxon>Synergistota</taxon>
        <taxon>Synergistia</taxon>
        <taxon>Synergistales</taxon>
        <taxon>Synergistaceae</taxon>
        <taxon>Cloacibacillus</taxon>
    </lineage>
</organism>
<dbReference type="InterPro" id="IPR025247">
    <property type="entry name" value="EcoRI-like_methylase"/>
</dbReference>
<comment type="caution">
    <text evidence="1">The sequence shown here is derived from an EMBL/GenBank/DDBJ whole genome shotgun (WGS) entry which is preliminary data.</text>
</comment>
<dbReference type="EMBL" id="JANFYT010000013">
    <property type="protein sequence ID" value="MCQ4814267.1"/>
    <property type="molecule type" value="Genomic_DNA"/>
</dbReference>
<accession>A0AAW5K7H7</accession>
<keyword evidence="1" id="KW-0808">Transferase</keyword>
<keyword evidence="1" id="KW-0489">Methyltransferase</keyword>
<dbReference type="Pfam" id="PF13651">
    <property type="entry name" value="EcoRI_methylase"/>
    <property type="match status" value="1"/>
</dbReference>
<dbReference type="GO" id="GO:0032259">
    <property type="term" value="P:methylation"/>
    <property type="evidence" value="ECO:0007669"/>
    <property type="project" value="UniProtKB-KW"/>
</dbReference>
<evidence type="ECO:0000313" key="2">
    <source>
        <dbReference type="Proteomes" id="UP001205919"/>
    </source>
</evidence>
<proteinExistence type="predicted"/>
<gene>
    <name evidence="1" type="ORF">NE630_07460</name>
</gene>
<reference evidence="1 2" key="1">
    <citation type="submission" date="2022-06" db="EMBL/GenBank/DDBJ databases">
        <title>Isolation of gut microbiota from human fecal samples.</title>
        <authorList>
            <person name="Pamer E.G."/>
            <person name="Barat B."/>
            <person name="Waligurski E."/>
            <person name="Medina S."/>
            <person name="Paddock L."/>
            <person name="Mostad J."/>
        </authorList>
    </citation>
    <scope>NUCLEOTIDE SEQUENCE [LARGE SCALE GENOMIC DNA]</scope>
    <source>
        <strain evidence="1 2">DFI.9.90</strain>
    </source>
</reference>
<dbReference type="Proteomes" id="UP001205919">
    <property type="component" value="Unassembled WGS sequence"/>
</dbReference>
<dbReference type="AlphaFoldDB" id="A0AAW5K7H7"/>
<dbReference type="GO" id="GO:0008168">
    <property type="term" value="F:methyltransferase activity"/>
    <property type="evidence" value="ECO:0007669"/>
    <property type="project" value="UniProtKB-KW"/>
</dbReference>
<sequence>MNVDKVKDIPCDYYGIMGVPITYIDKHNPEVFEILGMVRPSVNGKKKICADSDTAQGYAEPGGRGRGALREWKNEKSAPAWGAYTPYMNQCQLSLNINVILPM</sequence>
<dbReference type="RefSeq" id="WP_147564176.1">
    <property type="nucleotide sequence ID" value="NZ_CABKQM010000005.1"/>
</dbReference>
<keyword evidence="2" id="KW-1185">Reference proteome</keyword>
<protein>
    <submittedName>
        <fullName evidence="1">Adenine-specific methyltransferase EcoRI family protein</fullName>
    </submittedName>
</protein>
<name>A0AAW5K7H7_9BACT</name>
<evidence type="ECO:0000313" key="1">
    <source>
        <dbReference type="EMBL" id="MCQ4814267.1"/>
    </source>
</evidence>